<feature type="domain" description="HTH OST-type" evidence="2">
    <location>
        <begin position="185"/>
        <end position="264"/>
    </location>
</feature>
<organism evidence="3 4">
    <name type="scientific">Sporobacter termitidis DSM 10068</name>
    <dbReference type="NCBI Taxonomy" id="1123282"/>
    <lineage>
        <taxon>Bacteria</taxon>
        <taxon>Bacillati</taxon>
        <taxon>Bacillota</taxon>
        <taxon>Clostridia</taxon>
        <taxon>Eubacteriales</taxon>
        <taxon>Oscillospiraceae</taxon>
        <taxon>Sporobacter</taxon>
    </lineage>
</organism>
<name>A0A1M5Z6A7_9FIRM</name>
<dbReference type="Gene3D" id="3.30.420.610">
    <property type="entry name" value="LOTUS domain-like"/>
    <property type="match status" value="1"/>
</dbReference>
<dbReference type="InterPro" id="IPR041966">
    <property type="entry name" value="LOTUS-like"/>
</dbReference>
<evidence type="ECO:0000259" key="2">
    <source>
        <dbReference type="PROSITE" id="PS51644"/>
    </source>
</evidence>
<dbReference type="PANTHER" id="PTHR35811:SF1">
    <property type="entry name" value="HTH OST-TYPE DOMAIN-CONTAINING PROTEIN"/>
    <property type="match status" value="1"/>
</dbReference>
<dbReference type="CDD" id="cd11297">
    <property type="entry name" value="PIN_LabA-like_N_1"/>
    <property type="match status" value="1"/>
</dbReference>
<dbReference type="PROSITE" id="PS51644">
    <property type="entry name" value="HTH_OST"/>
    <property type="match status" value="1"/>
</dbReference>
<keyword evidence="4" id="KW-1185">Reference proteome</keyword>
<dbReference type="PANTHER" id="PTHR35811">
    <property type="entry name" value="SLR1870 PROTEIN"/>
    <property type="match status" value="1"/>
</dbReference>
<evidence type="ECO:0000313" key="3">
    <source>
        <dbReference type="EMBL" id="SHI19797.1"/>
    </source>
</evidence>
<feature type="compositionally biased region" description="Basic and acidic residues" evidence="1">
    <location>
        <begin position="161"/>
        <end position="172"/>
    </location>
</feature>
<dbReference type="Pfam" id="PF12872">
    <property type="entry name" value="OST-HTH"/>
    <property type="match status" value="1"/>
</dbReference>
<evidence type="ECO:0000313" key="4">
    <source>
        <dbReference type="Proteomes" id="UP000183995"/>
    </source>
</evidence>
<dbReference type="Proteomes" id="UP000183995">
    <property type="component" value="Unassembled WGS sequence"/>
</dbReference>
<dbReference type="EMBL" id="FQXV01000014">
    <property type="protein sequence ID" value="SHI19797.1"/>
    <property type="molecule type" value="Genomic_DNA"/>
</dbReference>
<dbReference type="STRING" id="1123282.SAMN02745823_03279"/>
<sequence length="265" mass="29958">MTSNVLNLNNLRLAVLIDAENVPRNCIKSVMEEIAIYGTPTIKRIYGDWTNPSIAGWKFSLLENAITPIQQYSYTVGKNSSDSAMIIDAMDILYTEKTDGFVIVSSDSDFTRLAIRLREAGQRVIGIGETKTPSPFIAACDKFTYIEVIRAKAVEVKQAEEDAAQKPVEKQKKPQVQIKSRGQKVPEDVVQIIADSISDLTEDDDWVFMGELGNLILKKQPDFDHRNFGYKSLSSLIKSIDRFEVDFRQTTDPNIKHPFVRDKYD</sequence>
<evidence type="ECO:0000256" key="1">
    <source>
        <dbReference type="SAM" id="MobiDB-lite"/>
    </source>
</evidence>
<dbReference type="CDD" id="cd10146">
    <property type="entry name" value="LabA_like_C"/>
    <property type="match status" value="1"/>
</dbReference>
<dbReference type="GO" id="GO:0004540">
    <property type="term" value="F:RNA nuclease activity"/>
    <property type="evidence" value="ECO:0007669"/>
    <property type="project" value="InterPro"/>
</dbReference>
<dbReference type="AlphaFoldDB" id="A0A1M5Z6A7"/>
<dbReference type="Gene3D" id="3.40.50.1010">
    <property type="entry name" value="5'-nuclease"/>
    <property type="match status" value="1"/>
</dbReference>
<protein>
    <submittedName>
        <fullName evidence="3">Uncharacterized conserved protein, LabA/DUF88 family</fullName>
    </submittedName>
</protein>
<dbReference type="InterPro" id="IPR025605">
    <property type="entry name" value="OST-HTH/LOTUS_dom"/>
</dbReference>
<proteinExistence type="predicted"/>
<gene>
    <name evidence="3" type="ORF">SAMN02745823_03279</name>
</gene>
<feature type="region of interest" description="Disordered" evidence="1">
    <location>
        <begin position="161"/>
        <end position="180"/>
    </location>
</feature>
<accession>A0A1M5Z6A7</accession>
<dbReference type="InterPro" id="IPR021139">
    <property type="entry name" value="NYN"/>
</dbReference>
<dbReference type="Pfam" id="PF01936">
    <property type="entry name" value="NYN"/>
    <property type="match status" value="1"/>
</dbReference>
<reference evidence="3 4" key="1">
    <citation type="submission" date="2016-11" db="EMBL/GenBank/DDBJ databases">
        <authorList>
            <person name="Jaros S."/>
            <person name="Januszkiewicz K."/>
            <person name="Wedrychowicz H."/>
        </authorList>
    </citation>
    <scope>NUCLEOTIDE SEQUENCE [LARGE SCALE GENOMIC DNA]</scope>
    <source>
        <strain evidence="3 4">DSM 10068</strain>
    </source>
</reference>